<evidence type="ECO:0000256" key="1">
    <source>
        <dbReference type="SAM" id="SignalP"/>
    </source>
</evidence>
<evidence type="ECO:0000313" key="2">
    <source>
        <dbReference type="EMBL" id="MFC3832701.1"/>
    </source>
</evidence>
<gene>
    <name evidence="2" type="ORF">ACFOSB_07505</name>
</gene>
<evidence type="ECO:0008006" key="4">
    <source>
        <dbReference type="Google" id="ProtNLM"/>
    </source>
</evidence>
<keyword evidence="1" id="KW-0732">Signal</keyword>
<organism evidence="2 3">
    <name type="scientific">Deinococcus rufus</name>
    <dbReference type="NCBI Taxonomy" id="2136097"/>
    <lineage>
        <taxon>Bacteria</taxon>
        <taxon>Thermotogati</taxon>
        <taxon>Deinococcota</taxon>
        <taxon>Deinococci</taxon>
        <taxon>Deinococcales</taxon>
        <taxon>Deinococcaceae</taxon>
        <taxon>Deinococcus</taxon>
    </lineage>
</organism>
<proteinExistence type="predicted"/>
<reference evidence="3" key="1">
    <citation type="journal article" date="2019" name="Int. J. Syst. Evol. Microbiol.">
        <title>The Global Catalogue of Microorganisms (GCM) 10K type strain sequencing project: providing services to taxonomists for standard genome sequencing and annotation.</title>
        <authorList>
            <consortium name="The Broad Institute Genomics Platform"/>
            <consortium name="The Broad Institute Genome Sequencing Center for Infectious Disease"/>
            <person name="Wu L."/>
            <person name="Ma J."/>
        </authorList>
    </citation>
    <scope>NUCLEOTIDE SEQUENCE [LARGE SCALE GENOMIC DNA]</scope>
    <source>
        <strain evidence="3">CCTCC AB 2017081</strain>
    </source>
</reference>
<comment type="caution">
    <text evidence="2">The sequence shown here is derived from an EMBL/GenBank/DDBJ whole genome shotgun (WGS) entry which is preliminary data.</text>
</comment>
<dbReference type="Proteomes" id="UP001595803">
    <property type="component" value="Unassembled WGS sequence"/>
</dbReference>
<dbReference type="PROSITE" id="PS51257">
    <property type="entry name" value="PROKAR_LIPOPROTEIN"/>
    <property type="match status" value="1"/>
</dbReference>
<accession>A0ABV7Z5F4</accession>
<protein>
    <recommendedName>
        <fullName evidence="4">Lipoprotein</fullName>
    </recommendedName>
</protein>
<dbReference type="RefSeq" id="WP_322474038.1">
    <property type="nucleotide sequence ID" value="NZ_JBHRZG010000008.1"/>
</dbReference>
<feature type="chain" id="PRO_5046791486" description="Lipoprotein" evidence="1">
    <location>
        <begin position="24"/>
        <end position="220"/>
    </location>
</feature>
<name>A0ABV7Z5F4_9DEIO</name>
<sequence>MTAPRRSAAAAFLSVMITLSACGQTPTAVVPTPSPTAGAAPALSLSPTAQASEARTLAVAAARGLTVQGVVTVEDAGVPTTYVDATAGREAVTLIGSVEGSAPVYAELRTVPEGQTGTRGSPFVITPLTAQGTVASGLAAQGVADWVYDRLVSLIKKYKSAPGWLKAVLRGPLKAVIKLIIGEAINRGCTYAYDTLVRKLRADGRWVPLGKALLCDILLG</sequence>
<keyword evidence="3" id="KW-1185">Reference proteome</keyword>
<feature type="signal peptide" evidence="1">
    <location>
        <begin position="1"/>
        <end position="23"/>
    </location>
</feature>
<dbReference type="EMBL" id="JBHRZG010000008">
    <property type="protein sequence ID" value="MFC3832701.1"/>
    <property type="molecule type" value="Genomic_DNA"/>
</dbReference>
<evidence type="ECO:0000313" key="3">
    <source>
        <dbReference type="Proteomes" id="UP001595803"/>
    </source>
</evidence>